<feature type="non-terminal residue" evidence="1">
    <location>
        <position position="41"/>
    </location>
</feature>
<dbReference type="Proteomes" id="UP000676336">
    <property type="component" value="Unassembled WGS sequence"/>
</dbReference>
<dbReference type="EMBL" id="CAJOBI010207616">
    <property type="protein sequence ID" value="CAF5009474.1"/>
    <property type="molecule type" value="Genomic_DNA"/>
</dbReference>
<protein>
    <submittedName>
        <fullName evidence="1">Uncharacterized protein</fullName>
    </submittedName>
</protein>
<comment type="caution">
    <text evidence="1">The sequence shown here is derived from an EMBL/GenBank/DDBJ whole genome shotgun (WGS) entry which is preliminary data.</text>
</comment>
<evidence type="ECO:0000313" key="1">
    <source>
        <dbReference type="EMBL" id="CAF5009474.1"/>
    </source>
</evidence>
<evidence type="ECO:0000313" key="2">
    <source>
        <dbReference type="Proteomes" id="UP000676336"/>
    </source>
</evidence>
<sequence>MDTLLSTDVTDVIVLLLGWNVDISLVNDSDTVVLPVDEPAT</sequence>
<accession>A0A8S3DVU3</accession>
<name>A0A8S3DVU3_9BILA</name>
<reference evidence="1" key="1">
    <citation type="submission" date="2021-02" db="EMBL/GenBank/DDBJ databases">
        <authorList>
            <person name="Nowell W R."/>
        </authorList>
    </citation>
    <scope>NUCLEOTIDE SEQUENCE</scope>
</reference>
<dbReference type="AlphaFoldDB" id="A0A8S3DVU3"/>
<proteinExistence type="predicted"/>
<gene>
    <name evidence="1" type="ORF">SMN809_LOCUS57138</name>
</gene>
<organism evidence="1 2">
    <name type="scientific">Rotaria magnacalcarata</name>
    <dbReference type="NCBI Taxonomy" id="392030"/>
    <lineage>
        <taxon>Eukaryota</taxon>
        <taxon>Metazoa</taxon>
        <taxon>Spiralia</taxon>
        <taxon>Gnathifera</taxon>
        <taxon>Rotifera</taxon>
        <taxon>Eurotatoria</taxon>
        <taxon>Bdelloidea</taxon>
        <taxon>Philodinida</taxon>
        <taxon>Philodinidae</taxon>
        <taxon>Rotaria</taxon>
    </lineage>
</organism>